<dbReference type="Proteomes" id="UP000828390">
    <property type="component" value="Unassembled WGS sequence"/>
</dbReference>
<organism evidence="1 2">
    <name type="scientific">Dreissena polymorpha</name>
    <name type="common">Zebra mussel</name>
    <name type="synonym">Mytilus polymorpha</name>
    <dbReference type="NCBI Taxonomy" id="45954"/>
    <lineage>
        <taxon>Eukaryota</taxon>
        <taxon>Metazoa</taxon>
        <taxon>Spiralia</taxon>
        <taxon>Lophotrochozoa</taxon>
        <taxon>Mollusca</taxon>
        <taxon>Bivalvia</taxon>
        <taxon>Autobranchia</taxon>
        <taxon>Heteroconchia</taxon>
        <taxon>Euheterodonta</taxon>
        <taxon>Imparidentia</taxon>
        <taxon>Neoheterodontei</taxon>
        <taxon>Myida</taxon>
        <taxon>Dreissenoidea</taxon>
        <taxon>Dreissenidae</taxon>
        <taxon>Dreissena</taxon>
    </lineage>
</organism>
<gene>
    <name evidence="1" type="ORF">DPMN_067920</name>
</gene>
<protein>
    <submittedName>
        <fullName evidence="1">Uncharacterized protein</fullName>
    </submittedName>
</protein>
<keyword evidence="2" id="KW-1185">Reference proteome</keyword>
<comment type="caution">
    <text evidence="1">The sequence shown here is derived from an EMBL/GenBank/DDBJ whole genome shotgun (WGS) entry which is preliminary data.</text>
</comment>
<reference evidence="1" key="1">
    <citation type="journal article" date="2019" name="bioRxiv">
        <title>The Genome of the Zebra Mussel, Dreissena polymorpha: A Resource for Invasive Species Research.</title>
        <authorList>
            <person name="McCartney M.A."/>
            <person name="Auch B."/>
            <person name="Kono T."/>
            <person name="Mallez S."/>
            <person name="Zhang Y."/>
            <person name="Obille A."/>
            <person name="Becker A."/>
            <person name="Abrahante J.E."/>
            <person name="Garbe J."/>
            <person name="Badalamenti J.P."/>
            <person name="Herman A."/>
            <person name="Mangelson H."/>
            <person name="Liachko I."/>
            <person name="Sullivan S."/>
            <person name="Sone E.D."/>
            <person name="Koren S."/>
            <person name="Silverstein K.A.T."/>
            <person name="Beckman K.B."/>
            <person name="Gohl D.M."/>
        </authorList>
    </citation>
    <scope>NUCLEOTIDE SEQUENCE</scope>
    <source>
        <strain evidence="1">Duluth1</strain>
        <tissue evidence="1">Whole animal</tissue>
    </source>
</reference>
<dbReference type="AlphaFoldDB" id="A0A9D4BW72"/>
<evidence type="ECO:0000313" key="2">
    <source>
        <dbReference type="Proteomes" id="UP000828390"/>
    </source>
</evidence>
<reference evidence="1" key="2">
    <citation type="submission" date="2020-11" db="EMBL/GenBank/DDBJ databases">
        <authorList>
            <person name="McCartney M.A."/>
            <person name="Auch B."/>
            <person name="Kono T."/>
            <person name="Mallez S."/>
            <person name="Becker A."/>
            <person name="Gohl D.M."/>
            <person name="Silverstein K.A.T."/>
            <person name="Koren S."/>
            <person name="Bechman K.B."/>
            <person name="Herman A."/>
            <person name="Abrahante J.E."/>
            <person name="Garbe J."/>
        </authorList>
    </citation>
    <scope>NUCLEOTIDE SEQUENCE</scope>
    <source>
        <strain evidence="1">Duluth1</strain>
        <tissue evidence="1">Whole animal</tissue>
    </source>
</reference>
<sequence>MSASSFNGQRRRAYQCLKCYHRMDKVYIEAKYRVYNHFLKEHISLDQAPFYFRLCLFRCFKREELDKHVRSFRRHEFVL</sequence>
<proteinExistence type="predicted"/>
<evidence type="ECO:0000313" key="1">
    <source>
        <dbReference type="EMBL" id="KAH3708468.1"/>
    </source>
</evidence>
<name>A0A9D4BW72_DREPO</name>
<dbReference type="EMBL" id="JAIWYP010000014">
    <property type="protein sequence ID" value="KAH3708468.1"/>
    <property type="molecule type" value="Genomic_DNA"/>
</dbReference>
<accession>A0A9D4BW72</accession>